<accession>Q1HTQ9</accession>
<dbReference type="EMBL" id="HE601899">
    <property type="protein sequence ID" value="CCD83309.1"/>
    <property type="molecule type" value="Genomic_DNA"/>
</dbReference>
<organism evidence="3">
    <name type="scientific">Squirrelpox virus</name>
    <dbReference type="NCBI Taxonomy" id="240426"/>
    <lineage>
        <taxon>Viruses</taxon>
        <taxon>Varidnaviria</taxon>
        <taxon>Bamfordvirae</taxon>
        <taxon>Nucleocytoviricota</taxon>
        <taxon>Pokkesviricetes</taxon>
        <taxon>Chitovirales</taxon>
        <taxon>Poxviridae</taxon>
        <taxon>Chordopoxvirinae</taxon>
        <taxon>Sciuripoxvirus</taxon>
        <taxon>Sciuripoxvirus squirrelpox</taxon>
    </lineage>
</organism>
<sequence length="228" mass="25413">MALLTVAYLVVGFSAVTCVLYTLFILRGFLNRAAARQRRKRDAKKLTIMLETFSTTMRYDRPPSVSSFDSSSLGSEICEEPNSHPQPQYINVLARPSAPTSFARHKSTDVLASESVVMYDEIDDGIDEVVRELNELSNELEQINEQSAEEQPPSPQSPHSPQSPQPQQQHYNQPSSPAVIQAYSVVDLTQKHGELASRLTEDDEQGFVYDDAMGGTLPQYMMGEVVEI</sequence>
<reference evidence="4 5" key="3">
    <citation type="submission" date="2013-10" db="EMBL/GenBank/DDBJ databases">
        <title>The genome of epidemic Squirrel Poxvirus reveals novel virulence genes.</title>
        <authorList>
            <person name="Darby A.C."/>
            <person name="McInnes C.J."/>
            <person name="Kjaer K.H."/>
            <person name="Wood A.R."/>
            <person name="Hughes M."/>
            <person name="Martensen P.M."/>
            <person name="Radford A.D."/>
            <person name="Hall N."/>
            <person name="Chantrey J."/>
        </authorList>
    </citation>
    <scope>NUCLEOTIDE SEQUENCE [LARGE SCALE GENOMIC DNA]</scope>
    <source>
        <strain evidence="4">Red squirrel UK</strain>
    </source>
</reference>
<name>Q1HTQ9_9POXV</name>
<dbReference type="KEGG" id="vg:18158435"/>
<feature type="region of interest" description="Disordered" evidence="1">
    <location>
        <begin position="143"/>
        <end position="174"/>
    </location>
</feature>
<keyword evidence="2" id="KW-1133">Transmembrane helix</keyword>
<keyword evidence="5" id="KW-1185">Reference proteome</keyword>
<reference evidence="4 5" key="2">
    <citation type="submission" date="2011-10" db="EMBL/GenBank/DDBJ databases">
        <authorList>
            <person name="Darby A."/>
        </authorList>
    </citation>
    <scope>NUCLEOTIDE SEQUENCE [LARGE SCALE GENOMIC DNA]</scope>
    <source>
        <strain evidence="4">Red squirrel UK</strain>
    </source>
</reference>
<feature type="compositionally biased region" description="Pro residues" evidence="1">
    <location>
        <begin position="152"/>
        <end position="164"/>
    </location>
</feature>
<keyword evidence="2" id="KW-0472">Membrane</keyword>
<dbReference type="RefSeq" id="YP_008658551.1">
    <property type="nucleotide sequence ID" value="NC_022563.1"/>
</dbReference>
<dbReference type="GeneID" id="18158435"/>
<evidence type="ECO:0000256" key="2">
    <source>
        <dbReference type="SAM" id="Phobius"/>
    </source>
</evidence>
<evidence type="ECO:0000313" key="3">
    <source>
        <dbReference type="EMBL" id="ABD51477.1"/>
    </source>
</evidence>
<dbReference type="Proteomes" id="UP000144311">
    <property type="component" value="Segment"/>
</dbReference>
<proteinExistence type="predicted"/>
<feature type="compositionally biased region" description="Low complexity" evidence="1">
    <location>
        <begin position="165"/>
        <end position="174"/>
    </location>
</feature>
<gene>
    <name evidence="3" type="primary">C4R</name>
    <name evidence="4" type="ORF">SQPV_1260</name>
</gene>
<feature type="transmembrane region" description="Helical" evidence="2">
    <location>
        <begin position="6"/>
        <end position="30"/>
    </location>
</feature>
<keyword evidence="2" id="KW-0812">Transmembrane</keyword>
<evidence type="ECO:0000256" key="1">
    <source>
        <dbReference type="SAM" id="MobiDB-lite"/>
    </source>
</evidence>
<protein>
    <submittedName>
        <fullName evidence="3">C4R</fullName>
    </submittedName>
    <submittedName>
        <fullName evidence="4">Hypothetical pox protein</fullName>
    </submittedName>
</protein>
<evidence type="ECO:0000313" key="4">
    <source>
        <dbReference type="EMBL" id="CCD83309.1"/>
    </source>
</evidence>
<dbReference type="EMBL" id="AH015635">
    <property type="protein sequence ID" value="ABD51477.1"/>
    <property type="molecule type" value="Genomic_DNA"/>
</dbReference>
<evidence type="ECO:0000313" key="5">
    <source>
        <dbReference type="Proteomes" id="UP000144311"/>
    </source>
</evidence>
<reference evidence="3" key="1">
    <citation type="journal article" date="2006" name="J. Gen. Virol.">
        <title>Genomic characterization of a novel poxvirus contributing to the decline of the red squirrel (Sciurus vulgaris) in the UK.</title>
        <authorList>
            <person name="McInnes C.J."/>
            <person name="Wood A.R."/>
            <person name="Thomas K."/>
            <person name="Sainsbury A.W."/>
            <person name="Gurnell J."/>
            <person name="Dein F.J."/>
            <person name="Nettleton P.F."/>
        </authorList>
    </citation>
    <scope>NUCLEOTIDE SEQUENCE</scope>
    <source>
        <strain evidence="3">1296/99</strain>
    </source>
</reference>